<dbReference type="PANTHER" id="PTHR21521:SF0">
    <property type="entry name" value="AMUN, ISOFORM A"/>
    <property type="match status" value="1"/>
</dbReference>
<dbReference type="Proteomes" id="UP000800041">
    <property type="component" value="Unassembled WGS sequence"/>
</dbReference>
<feature type="compositionally biased region" description="Basic and acidic residues" evidence="1">
    <location>
        <begin position="214"/>
        <end position="246"/>
    </location>
</feature>
<protein>
    <submittedName>
        <fullName evidence="2">Uncharacterized protein</fullName>
    </submittedName>
</protein>
<sequence length="252" mass="28805">MANKLSASVISLKEFNSVLQRYEEHVLPKLQELDKFRFEILPQRLAERKAKDGPAMNLDEATRLVEWKLKHGTFRPTLLKLVQSNSEDTMHNVTAKAFTEYTSEPGNLNTHMKTLITLKGIGPATAALFLSVFDPVAVPFFSDELLWYLHWDEPNSEGWNRKIGYTLKEYLSLHEKCQIMRERLKEESGEEISALDIEKVAYVLGKEAIDLDDPVKTEEAVETEGKQRGTKRGKADPEAAEEETKSIKRKKK</sequence>
<dbReference type="OrthoDB" id="8249012at2759"/>
<dbReference type="PANTHER" id="PTHR21521">
    <property type="entry name" value="AMUN, ISOFORM A"/>
    <property type="match status" value="1"/>
</dbReference>
<feature type="region of interest" description="Disordered" evidence="1">
    <location>
        <begin position="214"/>
        <end position="252"/>
    </location>
</feature>
<accession>A0A6G1H4C8</accession>
<organism evidence="2 3">
    <name type="scientific">Aulographum hederae CBS 113979</name>
    <dbReference type="NCBI Taxonomy" id="1176131"/>
    <lineage>
        <taxon>Eukaryota</taxon>
        <taxon>Fungi</taxon>
        <taxon>Dikarya</taxon>
        <taxon>Ascomycota</taxon>
        <taxon>Pezizomycotina</taxon>
        <taxon>Dothideomycetes</taxon>
        <taxon>Pleosporomycetidae</taxon>
        <taxon>Aulographales</taxon>
        <taxon>Aulographaceae</taxon>
    </lineage>
</organism>
<dbReference type="AlphaFoldDB" id="A0A6G1H4C8"/>
<evidence type="ECO:0000313" key="3">
    <source>
        <dbReference type="Proteomes" id="UP000800041"/>
    </source>
</evidence>
<dbReference type="EMBL" id="ML977150">
    <property type="protein sequence ID" value="KAF1988071.1"/>
    <property type="molecule type" value="Genomic_DNA"/>
</dbReference>
<evidence type="ECO:0000313" key="2">
    <source>
        <dbReference type="EMBL" id="KAF1988071.1"/>
    </source>
</evidence>
<evidence type="ECO:0000256" key="1">
    <source>
        <dbReference type="SAM" id="MobiDB-lite"/>
    </source>
</evidence>
<keyword evidence="3" id="KW-1185">Reference proteome</keyword>
<reference evidence="2" key="1">
    <citation type="journal article" date="2020" name="Stud. Mycol.">
        <title>101 Dothideomycetes genomes: a test case for predicting lifestyles and emergence of pathogens.</title>
        <authorList>
            <person name="Haridas S."/>
            <person name="Albert R."/>
            <person name="Binder M."/>
            <person name="Bloem J."/>
            <person name="Labutti K."/>
            <person name="Salamov A."/>
            <person name="Andreopoulos B."/>
            <person name="Baker S."/>
            <person name="Barry K."/>
            <person name="Bills G."/>
            <person name="Bluhm B."/>
            <person name="Cannon C."/>
            <person name="Castanera R."/>
            <person name="Culley D."/>
            <person name="Daum C."/>
            <person name="Ezra D."/>
            <person name="Gonzalez J."/>
            <person name="Henrissat B."/>
            <person name="Kuo A."/>
            <person name="Liang C."/>
            <person name="Lipzen A."/>
            <person name="Lutzoni F."/>
            <person name="Magnuson J."/>
            <person name="Mondo S."/>
            <person name="Nolan M."/>
            <person name="Ohm R."/>
            <person name="Pangilinan J."/>
            <person name="Park H.-J."/>
            <person name="Ramirez L."/>
            <person name="Alfaro M."/>
            <person name="Sun H."/>
            <person name="Tritt A."/>
            <person name="Yoshinaga Y."/>
            <person name="Zwiers L.-H."/>
            <person name="Turgeon B."/>
            <person name="Goodwin S."/>
            <person name="Spatafora J."/>
            <person name="Crous P."/>
            <person name="Grigoriev I."/>
        </authorList>
    </citation>
    <scope>NUCLEOTIDE SEQUENCE</scope>
    <source>
        <strain evidence="2">CBS 113979</strain>
    </source>
</reference>
<proteinExistence type="predicted"/>
<gene>
    <name evidence="2" type="ORF">K402DRAFT_329288</name>
</gene>
<name>A0A6G1H4C8_9PEZI</name>